<dbReference type="Proteomes" id="UP001153709">
    <property type="component" value="Chromosome 7"/>
</dbReference>
<dbReference type="SUPFAM" id="SSF55729">
    <property type="entry name" value="Acyl-CoA N-acyltransferases (Nat)"/>
    <property type="match status" value="1"/>
</dbReference>
<gene>
    <name evidence="2" type="ORF">DIABBA_LOCUS10107</name>
</gene>
<dbReference type="GO" id="GO:0016747">
    <property type="term" value="F:acyltransferase activity, transferring groups other than amino-acyl groups"/>
    <property type="evidence" value="ECO:0007669"/>
    <property type="project" value="InterPro"/>
</dbReference>
<accession>A0A9N9XDD0</accession>
<proteinExistence type="predicted"/>
<dbReference type="Pfam" id="PF08445">
    <property type="entry name" value="FR47"/>
    <property type="match status" value="1"/>
</dbReference>
<dbReference type="EMBL" id="OU898282">
    <property type="protein sequence ID" value="CAG9837086.1"/>
    <property type="molecule type" value="Genomic_DNA"/>
</dbReference>
<reference evidence="2" key="1">
    <citation type="submission" date="2022-01" db="EMBL/GenBank/DDBJ databases">
        <authorList>
            <person name="King R."/>
        </authorList>
    </citation>
    <scope>NUCLEOTIDE SEQUENCE</scope>
</reference>
<evidence type="ECO:0000313" key="2">
    <source>
        <dbReference type="EMBL" id="CAG9837086.1"/>
    </source>
</evidence>
<dbReference type="InterPro" id="IPR013653">
    <property type="entry name" value="GCN5-like_dom"/>
</dbReference>
<evidence type="ECO:0000313" key="3">
    <source>
        <dbReference type="Proteomes" id="UP001153709"/>
    </source>
</evidence>
<keyword evidence="3" id="KW-1185">Reference proteome</keyword>
<dbReference type="InterPro" id="IPR016181">
    <property type="entry name" value="Acyl_CoA_acyltransferase"/>
</dbReference>
<dbReference type="OrthoDB" id="61870at2759"/>
<dbReference type="PROSITE" id="PS51186">
    <property type="entry name" value="GNAT"/>
    <property type="match status" value="1"/>
</dbReference>
<dbReference type="AlphaFoldDB" id="A0A9N9XDD0"/>
<dbReference type="InterPro" id="IPR000182">
    <property type="entry name" value="GNAT_dom"/>
</dbReference>
<sequence>MDDADLIIMADFYRDHRQLCYASSCLHNGSRLKKAINTFPIRFISPVGAWEVNGTFFMIVETISNGLGKTQRINFESTKYIVFKDIHHSFHYLITNFIQSKGLEVETEETFHILRMEKDLALDFNLNVPEEVQLRSLQPDDAYEIRAYWPYFYPQTDDYFRILIQANGGYGLFSKKDGELLSWAIKTMSGTIGYVQTVDRAQKRGYATIIVRLMAKEMVFEHQYPVIMVPTSDYDSLNFFEGIGFQMVGLCHNIYLKQKKPTEVRSIISKLIK</sequence>
<dbReference type="PANTHER" id="PTHR20958:SF6">
    <property type="entry name" value="GLYCINE N-ACYLTRANSFERASE-LIKE PROTEIN"/>
    <property type="match status" value="1"/>
</dbReference>
<feature type="domain" description="N-acetyltransferase" evidence="1">
    <location>
        <begin position="132"/>
        <end position="262"/>
    </location>
</feature>
<dbReference type="PANTHER" id="PTHR20958">
    <property type="entry name" value="GLYCINE N-ACYLTRANSFERASE-LIKE PROTEIN"/>
    <property type="match status" value="1"/>
</dbReference>
<organism evidence="2 3">
    <name type="scientific">Diabrotica balteata</name>
    <name type="common">Banded cucumber beetle</name>
    <dbReference type="NCBI Taxonomy" id="107213"/>
    <lineage>
        <taxon>Eukaryota</taxon>
        <taxon>Metazoa</taxon>
        <taxon>Ecdysozoa</taxon>
        <taxon>Arthropoda</taxon>
        <taxon>Hexapoda</taxon>
        <taxon>Insecta</taxon>
        <taxon>Pterygota</taxon>
        <taxon>Neoptera</taxon>
        <taxon>Endopterygota</taxon>
        <taxon>Coleoptera</taxon>
        <taxon>Polyphaga</taxon>
        <taxon>Cucujiformia</taxon>
        <taxon>Chrysomeloidea</taxon>
        <taxon>Chrysomelidae</taxon>
        <taxon>Galerucinae</taxon>
        <taxon>Diabroticina</taxon>
        <taxon>Diabroticites</taxon>
        <taxon>Diabrotica</taxon>
    </lineage>
</organism>
<protein>
    <recommendedName>
        <fullName evidence="1">N-acetyltransferase domain-containing protein</fullName>
    </recommendedName>
</protein>
<name>A0A9N9XDD0_DIABA</name>
<evidence type="ECO:0000259" key="1">
    <source>
        <dbReference type="PROSITE" id="PS51186"/>
    </source>
</evidence>
<dbReference type="InterPro" id="IPR053225">
    <property type="entry name" value="Acyl-CoA_N-acyltransferase"/>
</dbReference>
<dbReference type="Gene3D" id="3.40.630.30">
    <property type="match status" value="1"/>
</dbReference>